<evidence type="ECO:0000256" key="3">
    <source>
        <dbReference type="ARBA" id="ARBA00023125"/>
    </source>
</evidence>
<organism evidence="8 9">
    <name type="scientific">Salmonella heidelberg (strain SL476)</name>
    <dbReference type="NCBI Taxonomy" id="454169"/>
    <lineage>
        <taxon>Bacteria</taxon>
        <taxon>Pseudomonadati</taxon>
        <taxon>Pseudomonadota</taxon>
        <taxon>Gammaproteobacteria</taxon>
        <taxon>Enterobacterales</taxon>
        <taxon>Enterobacteriaceae</taxon>
        <taxon>Salmonella</taxon>
    </lineage>
</organism>
<dbReference type="KEGG" id="seh:SeHA_C2638"/>
<dbReference type="InterPro" id="IPR044068">
    <property type="entry name" value="CB"/>
</dbReference>
<dbReference type="CDD" id="cd00801">
    <property type="entry name" value="INT_P4_C"/>
    <property type="match status" value="1"/>
</dbReference>
<dbReference type="PANTHER" id="PTHR30629">
    <property type="entry name" value="PROPHAGE INTEGRASE"/>
    <property type="match status" value="1"/>
</dbReference>
<evidence type="ECO:0000313" key="9">
    <source>
        <dbReference type="Proteomes" id="UP000001866"/>
    </source>
</evidence>
<feature type="domain" description="Core-binding (CB)" evidence="7">
    <location>
        <begin position="114"/>
        <end position="195"/>
    </location>
</feature>
<sequence>MRITLCITEFDLFSIHMLLSDIQIKRAKPKDKPYTLNDGMGLSLLIDTTGSKGWRFRYRFAGKPKMISFGVYGDVSLAQARAKRDEARSMLAKGINPSEARKANKIALQFAHENSFESVAREWHSSKKTTWSEGYAKEVLNCMERDIFPFIGQRPIEQIEPLELLTVLQKIEKRGALEQTSKIRRRCGEVLRYAVATGRAKYNFAPDLAIALNKPKTQHFPFLTESELPEFVNALDNYQGSLVTKYATQLLMLTGVRTIELRAAEWAEFDLDNALWEIPKERMKKRRPHLVPLSTQAISILKKLQEITGNYSLVFPGRNDVRKPMSEASINKVIKLLGYHGRLTGHGFRHTMSTILHELGFESAWIEMQLAHVDKNSIRGTYNHAQYLENRRKMMQIYSDMLLNEFPIK</sequence>
<keyword evidence="3 5" id="KW-0238">DNA-binding</keyword>
<dbReference type="AlphaFoldDB" id="A0A6C6ZLM4"/>
<dbReference type="PROSITE" id="PS51900">
    <property type="entry name" value="CB"/>
    <property type="match status" value="1"/>
</dbReference>
<dbReference type="EMBL" id="CP001120">
    <property type="protein sequence ID" value="ACF67773.1"/>
    <property type="molecule type" value="Genomic_DNA"/>
</dbReference>
<name>A0A6C6ZLM4_SALHS</name>
<evidence type="ECO:0000313" key="8">
    <source>
        <dbReference type="EMBL" id="ACF67773.1"/>
    </source>
</evidence>
<dbReference type="InterPro" id="IPR053876">
    <property type="entry name" value="Phage_int_M"/>
</dbReference>
<dbReference type="PROSITE" id="PS51898">
    <property type="entry name" value="TYR_RECOMBINASE"/>
    <property type="match status" value="1"/>
</dbReference>
<keyword evidence="2" id="KW-0229">DNA integration</keyword>
<dbReference type="GO" id="GO:0015074">
    <property type="term" value="P:DNA integration"/>
    <property type="evidence" value="ECO:0007669"/>
    <property type="project" value="UniProtKB-KW"/>
</dbReference>
<evidence type="ECO:0000259" key="7">
    <source>
        <dbReference type="PROSITE" id="PS51900"/>
    </source>
</evidence>
<accession>A0A6C6ZLM4</accession>
<evidence type="ECO:0000256" key="5">
    <source>
        <dbReference type="PROSITE-ProRule" id="PRU01248"/>
    </source>
</evidence>
<dbReference type="PANTHER" id="PTHR30629:SF2">
    <property type="entry name" value="PROPHAGE INTEGRASE INTS-RELATED"/>
    <property type="match status" value="1"/>
</dbReference>
<dbReference type="InterPro" id="IPR013762">
    <property type="entry name" value="Integrase-like_cat_sf"/>
</dbReference>
<dbReference type="GO" id="GO:0006310">
    <property type="term" value="P:DNA recombination"/>
    <property type="evidence" value="ECO:0007669"/>
    <property type="project" value="UniProtKB-KW"/>
</dbReference>
<gene>
    <name evidence="8" type="ordered locus">SeHA_C2638</name>
</gene>
<dbReference type="Gene3D" id="1.10.150.130">
    <property type="match status" value="1"/>
</dbReference>
<reference evidence="8 9" key="1">
    <citation type="journal article" date="2011" name="J. Bacteriol.">
        <title>Comparative genomics of 28 Salmonella enterica isolates: evidence for CRISPR-mediated adaptive sublineage evolution.</title>
        <authorList>
            <person name="Fricke W.F."/>
            <person name="Mammel M.K."/>
            <person name="McDermott P.F."/>
            <person name="Tartera C."/>
            <person name="White D.G."/>
            <person name="Leclerc J.E."/>
            <person name="Ravel J."/>
            <person name="Cebula T.A."/>
        </authorList>
    </citation>
    <scope>NUCLEOTIDE SEQUENCE [LARGE SCALE GENOMIC DNA]</scope>
    <source>
        <strain evidence="8 9">SL476</strain>
    </source>
</reference>
<keyword evidence="4" id="KW-0233">DNA recombination</keyword>
<evidence type="ECO:0000259" key="6">
    <source>
        <dbReference type="PROSITE" id="PS51898"/>
    </source>
</evidence>
<dbReference type="Gene3D" id="3.30.160.390">
    <property type="entry name" value="Integrase, DNA-binding domain"/>
    <property type="match status" value="1"/>
</dbReference>
<dbReference type="InterPro" id="IPR010998">
    <property type="entry name" value="Integrase_recombinase_N"/>
</dbReference>
<evidence type="ECO:0000256" key="2">
    <source>
        <dbReference type="ARBA" id="ARBA00022908"/>
    </source>
</evidence>
<dbReference type="Gene3D" id="1.10.443.10">
    <property type="entry name" value="Intergrase catalytic core"/>
    <property type="match status" value="1"/>
</dbReference>
<dbReference type="InterPro" id="IPR011010">
    <property type="entry name" value="DNA_brk_join_enz"/>
</dbReference>
<protein>
    <submittedName>
        <fullName evidence="8">Integrase</fullName>
    </submittedName>
</protein>
<dbReference type="Pfam" id="PF22022">
    <property type="entry name" value="Phage_int_M"/>
    <property type="match status" value="1"/>
</dbReference>
<dbReference type="Pfam" id="PF00589">
    <property type="entry name" value="Phage_integrase"/>
    <property type="match status" value="1"/>
</dbReference>
<dbReference type="InterPro" id="IPR050808">
    <property type="entry name" value="Phage_Integrase"/>
</dbReference>
<feature type="domain" description="Tyr recombinase" evidence="6">
    <location>
        <begin position="218"/>
        <end position="395"/>
    </location>
</feature>
<evidence type="ECO:0000256" key="1">
    <source>
        <dbReference type="ARBA" id="ARBA00008857"/>
    </source>
</evidence>
<comment type="similarity">
    <text evidence="1">Belongs to the 'phage' integrase family.</text>
</comment>
<dbReference type="InterPro" id="IPR038488">
    <property type="entry name" value="Integrase_DNA-bd_sf"/>
</dbReference>
<dbReference type="SUPFAM" id="SSF56349">
    <property type="entry name" value="DNA breaking-rejoining enzymes"/>
    <property type="match status" value="1"/>
</dbReference>
<evidence type="ECO:0000256" key="4">
    <source>
        <dbReference type="ARBA" id="ARBA00023172"/>
    </source>
</evidence>
<proteinExistence type="inferred from homology"/>
<dbReference type="GO" id="GO:0003677">
    <property type="term" value="F:DNA binding"/>
    <property type="evidence" value="ECO:0007669"/>
    <property type="project" value="UniProtKB-UniRule"/>
</dbReference>
<dbReference type="InterPro" id="IPR025166">
    <property type="entry name" value="Integrase_DNA_bind_dom"/>
</dbReference>
<dbReference type="Pfam" id="PF13356">
    <property type="entry name" value="Arm-DNA-bind_3"/>
    <property type="match status" value="1"/>
</dbReference>
<dbReference type="Proteomes" id="UP000001866">
    <property type="component" value="Chromosome"/>
</dbReference>
<dbReference type="InterPro" id="IPR002104">
    <property type="entry name" value="Integrase_catalytic"/>
</dbReference>